<keyword evidence="2" id="KW-0472">Membrane</keyword>
<dbReference type="GO" id="GO:0019867">
    <property type="term" value="C:outer membrane"/>
    <property type="evidence" value="ECO:0007669"/>
    <property type="project" value="InterPro"/>
</dbReference>
<evidence type="ECO:0000256" key="3">
    <source>
        <dbReference type="SAM" id="MobiDB-lite"/>
    </source>
</evidence>
<dbReference type="OMA" id="TTTQTRC"/>
<dbReference type="Pfam" id="PF05433">
    <property type="entry name" value="Rick_17kDa_Anti"/>
    <property type="match status" value="1"/>
</dbReference>
<sequence length="187" mass="19754">MSKSIVVGTTLAVLGLGGMAFGAWQMQEAQEARQPQYAEITGVEPLTRSVETPREVCENVTVQRQAPTRDPHRVVGSAAGAIVGGLLGNQIGGGSGKKIATVAGAVGGGLAGREVQERIESGQTVTTTEQRCHTVTDTHQETTGYEVSWRHDGEVHTSRLDSRPEGERVRLVDGKPQWQASASPAEG</sequence>
<gene>
    <name evidence="4" type="ORF">A8U91_01670</name>
</gene>
<dbReference type="PATRIC" id="fig|2746.7.peg.1716"/>
<organism evidence="4 5">
    <name type="scientific">Halomonas elongata</name>
    <dbReference type="NCBI Taxonomy" id="2746"/>
    <lineage>
        <taxon>Bacteria</taxon>
        <taxon>Pseudomonadati</taxon>
        <taxon>Pseudomonadota</taxon>
        <taxon>Gammaproteobacteria</taxon>
        <taxon>Oceanospirillales</taxon>
        <taxon>Halomonadaceae</taxon>
        <taxon>Halomonas</taxon>
    </lineage>
</organism>
<evidence type="ECO:0000256" key="1">
    <source>
        <dbReference type="ARBA" id="ARBA00004370"/>
    </source>
</evidence>
<dbReference type="InterPro" id="IPR008816">
    <property type="entry name" value="Gly_zipper_2TM_dom"/>
</dbReference>
<name>A0A1B8P517_HALEL</name>
<dbReference type="NCBIfam" id="NF008437">
    <property type="entry name" value="PRK11280.1"/>
    <property type="match status" value="1"/>
</dbReference>
<dbReference type="EMBL" id="MAJD01000001">
    <property type="protein sequence ID" value="OBX37312.1"/>
    <property type="molecule type" value="Genomic_DNA"/>
</dbReference>
<evidence type="ECO:0000313" key="5">
    <source>
        <dbReference type="Proteomes" id="UP000092504"/>
    </source>
</evidence>
<comment type="caution">
    <text evidence="4">The sequence shown here is derived from an EMBL/GenBank/DDBJ whole genome shotgun (WGS) entry which is preliminary data.</text>
</comment>
<dbReference type="PANTHER" id="PTHR35603:SF2">
    <property type="entry name" value="OUTER MEMBRANE LIPOPROTEIN"/>
    <property type="match status" value="1"/>
</dbReference>
<feature type="compositionally biased region" description="Polar residues" evidence="3">
    <location>
        <begin position="178"/>
        <end position="187"/>
    </location>
</feature>
<proteinExistence type="predicted"/>
<feature type="region of interest" description="Disordered" evidence="3">
    <location>
        <begin position="156"/>
        <end position="187"/>
    </location>
</feature>
<accession>A0A1B8P517</accession>
<feature type="compositionally biased region" description="Basic and acidic residues" evidence="3">
    <location>
        <begin position="156"/>
        <end position="173"/>
    </location>
</feature>
<dbReference type="InterPro" id="IPR051407">
    <property type="entry name" value="Bact_OM_lipoprot/Surf_antigen"/>
</dbReference>
<evidence type="ECO:0000256" key="2">
    <source>
        <dbReference type="ARBA" id="ARBA00023136"/>
    </source>
</evidence>
<reference evidence="4 5" key="1">
    <citation type="submission" date="2016-06" db="EMBL/GenBank/DDBJ databases">
        <title>Genome sequence of halotolerant plant growth promoting strain of Halomonas elongata HEK1 isolated from salterns of Rann of Kutch, Gujarat, India.</title>
        <authorList>
            <person name="Gaba S."/>
            <person name="Singh R.N."/>
            <person name="Abrol S."/>
            <person name="Kaushik R."/>
            <person name="Saxena A.K."/>
        </authorList>
    </citation>
    <scope>NUCLEOTIDE SEQUENCE [LARGE SCALE GENOMIC DNA]</scope>
    <source>
        <strain evidence="4 5">HEK1</strain>
    </source>
</reference>
<protein>
    <submittedName>
        <fullName evidence="4">Uncharacterized protein</fullName>
    </submittedName>
</protein>
<dbReference type="RefSeq" id="WP_013331650.1">
    <property type="nucleotide sequence ID" value="NZ_CP087224.1"/>
</dbReference>
<evidence type="ECO:0000313" key="4">
    <source>
        <dbReference type="EMBL" id="OBX37312.1"/>
    </source>
</evidence>
<dbReference type="GeneID" id="91009149"/>
<dbReference type="PANTHER" id="PTHR35603">
    <property type="match status" value="1"/>
</dbReference>
<dbReference type="Proteomes" id="UP000092504">
    <property type="component" value="Unassembled WGS sequence"/>
</dbReference>
<dbReference type="AlphaFoldDB" id="A0A1B8P517"/>
<comment type="subcellular location">
    <subcellularLocation>
        <location evidence="1">Membrane</location>
    </subcellularLocation>
</comment>